<keyword evidence="5 10" id="KW-0552">Olfaction</keyword>
<keyword evidence="9 10" id="KW-0807">Transducer</keyword>
<feature type="transmembrane region" description="Helical" evidence="10">
    <location>
        <begin position="418"/>
        <end position="440"/>
    </location>
</feature>
<dbReference type="AlphaFoldDB" id="A0AAW2HJ44"/>
<keyword evidence="4 10" id="KW-0812">Transmembrane</keyword>
<keyword evidence="6 10" id="KW-1133">Transmembrane helix</keyword>
<evidence type="ECO:0000256" key="5">
    <source>
        <dbReference type="ARBA" id="ARBA00022725"/>
    </source>
</evidence>
<comment type="caution">
    <text evidence="10">Lacks conserved residue(s) required for the propagation of feature annotation.</text>
</comment>
<dbReference type="Pfam" id="PF02949">
    <property type="entry name" value="7tm_6"/>
    <property type="match status" value="1"/>
</dbReference>
<keyword evidence="8 10" id="KW-0675">Receptor</keyword>
<dbReference type="PANTHER" id="PTHR21137">
    <property type="entry name" value="ODORANT RECEPTOR"/>
    <property type="match status" value="1"/>
</dbReference>
<reference evidence="12" key="1">
    <citation type="journal article" date="2024" name="Gigascience">
        <title>Chromosome-level genome of the poultry shaft louse Menopon gallinae provides insight into the host-switching and adaptive evolution of parasitic lice.</title>
        <authorList>
            <person name="Xu Y."/>
            <person name="Ma L."/>
            <person name="Liu S."/>
            <person name="Liang Y."/>
            <person name="Liu Q."/>
            <person name="He Z."/>
            <person name="Tian L."/>
            <person name="Duan Y."/>
            <person name="Cai W."/>
            <person name="Li H."/>
            <person name="Song F."/>
        </authorList>
    </citation>
    <scope>NUCLEOTIDE SEQUENCE</scope>
    <source>
        <strain evidence="12">Cailab_2023a</strain>
    </source>
</reference>
<name>A0AAW2HJ44_9NEOP</name>
<evidence type="ECO:0000256" key="1">
    <source>
        <dbReference type="ARBA" id="ARBA00004651"/>
    </source>
</evidence>
<comment type="similarity">
    <text evidence="10">Belongs to the insect chemoreceptor superfamily. Heteromeric odorant receptor channel (TC 1.A.69) family.</text>
</comment>
<dbReference type="Pfam" id="PF16028">
    <property type="entry name" value="SLC3A2_N"/>
    <property type="match status" value="1"/>
</dbReference>
<sequence>MRQIWYEYIKRNVDLYFVSGLAGIAPPWFETKPDWYRLAWYVYHNLTDLIVYVITITNFIGAVLLTDIFDVFASLPPLIHGIQMSGRVIILQSRKAATEAYIKELNELLLEDTRNPIEESRTFREIHAADFKMNQRLTSLEFFSLIMSNIVFFVPECVKSFICPEEAHVIIVSWYPYDANINLYKQLTNFAHTFCWLLINFKMASFDTLFQSLIIVHTSQFRQLRYLFGKVLPEEKAGVVPFTDVENRALDEKLRWWIRQHQKTLSVTKMLEEICSPLLFFSYIECLSNMCLCAFLTTVSVLVPELGYNVTIFRSLHKVQKSVAMIFNRIYIPVKFSAMRLFYLNSKYYGSSEPPKISIHKNLEALKSEYSNVKHPSAIKLIPAQKPVLLLDNTITNLTKAELMEYINDPFWRNVRRFLLGGTIATFVVFFVAALSIIFLRSDCVFDREYNATGE</sequence>
<evidence type="ECO:0000256" key="4">
    <source>
        <dbReference type="ARBA" id="ARBA00022692"/>
    </source>
</evidence>
<accession>A0AAW2HJ44</accession>
<organism evidence="12">
    <name type="scientific">Menopon gallinae</name>
    <name type="common">poultry shaft louse</name>
    <dbReference type="NCBI Taxonomy" id="328185"/>
    <lineage>
        <taxon>Eukaryota</taxon>
        <taxon>Metazoa</taxon>
        <taxon>Ecdysozoa</taxon>
        <taxon>Arthropoda</taxon>
        <taxon>Hexapoda</taxon>
        <taxon>Insecta</taxon>
        <taxon>Pterygota</taxon>
        <taxon>Neoptera</taxon>
        <taxon>Paraneoptera</taxon>
        <taxon>Psocodea</taxon>
        <taxon>Troctomorpha</taxon>
        <taxon>Phthiraptera</taxon>
        <taxon>Amblycera</taxon>
        <taxon>Menoponidae</taxon>
        <taxon>Menopon</taxon>
    </lineage>
</organism>
<feature type="domain" description="Solute carrier family 3 member 2 N-terminal" evidence="11">
    <location>
        <begin position="393"/>
        <end position="448"/>
    </location>
</feature>
<evidence type="ECO:0000256" key="10">
    <source>
        <dbReference type="RuleBase" id="RU351113"/>
    </source>
</evidence>
<gene>
    <name evidence="12" type="ORF">PYX00_007478</name>
</gene>
<evidence type="ECO:0000313" key="12">
    <source>
        <dbReference type="EMBL" id="KAL0269896.1"/>
    </source>
</evidence>
<evidence type="ECO:0000256" key="2">
    <source>
        <dbReference type="ARBA" id="ARBA00022475"/>
    </source>
</evidence>
<dbReference type="GO" id="GO:0007165">
    <property type="term" value="P:signal transduction"/>
    <property type="evidence" value="ECO:0007669"/>
    <property type="project" value="UniProtKB-KW"/>
</dbReference>
<dbReference type="PANTHER" id="PTHR21137:SF35">
    <property type="entry name" value="ODORANT RECEPTOR 19A-RELATED"/>
    <property type="match status" value="1"/>
</dbReference>
<comment type="caution">
    <text evidence="12">The sequence shown here is derived from an EMBL/GenBank/DDBJ whole genome shotgun (WGS) entry which is preliminary data.</text>
</comment>
<keyword evidence="7 10" id="KW-0472">Membrane</keyword>
<dbReference type="InterPro" id="IPR004117">
    <property type="entry name" value="7tm6_olfct_rcpt"/>
</dbReference>
<protein>
    <recommendedName>
        <fullName evidence="10">Odorant receptor</fullName>
    </recommendedName>
</protein>
<evidence type="ECO:0000256" key="7">
    <source>
        <dbReference type="ARBA" id="ARBA00023136"/>
    </source>
</evidence>
<dbReference type="GO" id="GO:0005886">
    <property type="term" value="C:plasma membrane"/>
    <property type="evidence" value="ECO:0007669"/>
    <property type="project" value="UniProtKB-SubCell"/>
</dbReference>
<keyword evidence="2" id="KW-1003">Cell membrane</keyword>
<proteinExistence type="inferred from homology"/>
<evidence type="ECO:0000256" key="8">
    <source>
        <dbReference type="ARBA" id="ARBA00023170"/>
    </source>
</evidence>
<evidence type="ECO:0000256" key="9">
    <source>
        <dbReference type="ARBA" id="ARBA00023224"/>
    </source>
</evidence>
<dbReference type="EMBL" id="JARGDH010000004">
    <property type="protein sequence ID" value="KAL0269896.1"/>
    <property type="molecule type" value="Genomic_DNA"/>
</dbReference>
<keyword evidence="3 10" id="KW-0716">Sensory transduction</keyword>
<dbReference type="InterPro" id="IPR031984">
    <property type="entry name" value="SLC3A2_N"/>
</dbReference>
<feature type="transmembrane region" description="Helical" evidence="10">
    <location>
        <begin position="49"/>
        <end position="75"/>
    </location>
</feature>
<dbReference type="GO" id="GO:0004984">
    <property type="term" value="F:olfactory receptor activity"/>
    <property type="evidence" value="ECO:0007669"/>
    <property type="project" value="InterPro"/>
</dbReference>
<comment type="subcellular location">
    <subcellularLocation>
        <location evidence="1 10">Cell membrane</location>
        <topology evidence="1 10">Multi-pass membrane protein</topology>
    </subcellularLocation>
</comment>
<evidence type="ECO:0000259" key="11">
    <source>
        <dbReference type="Pfam" id="PF16028"/>
    </source>
</evidence>
<evidence type="ECO:0000256" key="3">
    <source>
        <dbReference type="ARBA" id="ARBA00022606"/>
    </source>
</evidence>
<dbReference type="GO" id="GO:0005549">
    <property type="term" value="F:odorant binding"/>
    <property type="evidence" value="ECO:0007669"/>
    <property type="project" value="InterPro"/>
</dbReference>
<evidence type="ECO:0000256" key="6">
    <source>
        <dbReference type="ARBA" id="ARBA00022989"/>
    </source>
</evidence>